<dbReference type="SUPFAM" id="SSF52540">
    <property type="entry name" value="P-loop containing nucleoside triphosphate hydrolases"/>
    <property type="match status" value="1"/>
</dbReference>
<sequence length="476" mass="53577">MTTPTPFPDNWSYLKTELNWLDRLLSLAIARYRKERKELEPLMKSRADRATSHWWKGLIVVDGTIAQDAPATVAKPQPAKNSYQQQLEAKIQVSRQQGIHLGLPDLRDRLRLSLFEKNLVLVALAPEISRRYTHIYNYLQEADPNASGLPTVDLLLRLLCRSDPEWRTARGCLTANSPLMQQGLLKLSDLQPEPLLGRTVQLSGSLVDYLLADQPVDRALEHLLQPVESAIALPRNVTTISPRQDASLWEQLVLPPVLLNQLQHLSHRVQRVQQMQSETPLAEPGFVLIVAGAAGTGKTMAVQAISQTLEQSVVIVDLAVVPTTQYLSLLHSLVTEAPALLLLKSAYCWFGKHSLLPPSEQAWFIEQRRATNALTFLSVQQPQEIAINWRGQLPLLKFLMPDAKARLQLWRQAFASQAPLAEAIDWQRLSRLPLTGGAIREIAQEAQLMATEQIEVEHIWQACKLLYPDALRSRSR</sequence>
<gene>
    <name evidence="2" type="ORF">ENR64_20245</name>
</gene>
<dbReference type="Pfam" id="PF22977">
    <property type="entry name" value="WHD"/>
    <property type="match status" value="1"/>
</dbReference>
<feature type="domain" description="Winged helix" evidence="1">
    <location>
        <begin position="5"/>
        <end position="218"/>
    </location>
</feature>
<proteinExistence type="predicted"/>
<dbReference type="InterPro" id="IPR054472">
    <property type="entry name" value="WHD"/>
</dbReference>
<protein>
    <recommendedName>
        <fullName evidence="1">Winged helix domain-containing protein</fullName>
    </recommendedName>
</protein>
<reference evidence="2" key="1">
    <citation type="journal article" date="2020" name="mSystems">
        <title>Genome- and Community-Level Interaction Insights into Carbon Utilization and Element Cycling Functions of Hydrothermarchaeota in Hydrothermal Sediment.</title>
        <authorList>
            <person name="Zhou Z."/>
            <person name="Liu Y."/>
            <person name="Xu W."/>
            <person name="Pan J."/>
            <person name="Luo Z.H."/>
            <person name="Li M."/>
        </authorList>
    </citation>
    <scope>NUCLEOTIDE SEQUENCE [LARGE SCALE GENOMIC DNA]</scope>
    <source>
        <strain evidence="2">SpSt-418</strain>
    </source>
</reference>
<organism evidence="2">
    <name type="scientific">Oscillatoriales cyanobacterium SpSt-418</name>
    <dbReference type="NCBI Taxonomy" id="2282169"/>
    <lineage>
        <taxon>Bacteria</taxon>
        <taxon>Bacillati</taxon>
        <taxon>Cyanobacteriota</taxon>
        <taxon>Cyanophyceae</taxon>
        <taxon>Oscillatoriophycideae</taxon>
        <taxon>Oscillatoriales</taxon>
    </lineage>
</organism>
<dbReference type="AlphaFoldDB" id="A0A7C3KGQ9"/>
<evidence type="ECO:0000313" key="2">
    <source>
        <dbReference type="EMBL" id="HFN00044.1"/>
    </source>
</evidence>
<dbReference type="InterPro" id="IPR027417">
    <property type="entry name" value="P-loop_NTPase"/>
</dbReference>
<comment type="caution">
    <text evidence="2">The sequence shown here is derived from an EMBL/GenBank/DDBJ whole genome shotgun (WGS) entry which is preliminary data.</text>
</comment>
<name>A0A7C3KGQ9_9CYAN</name>
<evidence type="ECO:0000259" key="1">
    <source>
        <dbReference type="Pfam" id="PF22977"/>
    </source>
</evidence>
<accession>A0A7C3KGQ9</accession>
<dbReference type="EMBL" id="DSRU01000284">
    <property type="protein sequence ID" value="HFN00044.1"/>
    <property type="molecule type" value="Genomic_DNA"/>
</dbReference>